<name>A0A0E9R0N4_ANGAN</name>
<evidence type="ECO:0000313" key="1">
    <source>
        <dbReference type="EMBL" id="JAH21873.1"/>
    </source>
</evidence>
<dbReference type="AlphaFoldDB" id="A0A0E9R0N4"/>
<reference evidence="1" key="1">
    <citation type="submission" date="2014-11" db="EMBL/GenBank/DDBJ databases">
        <authorList>
            <person name="Amaro Gonzalez C."/>
        </authorList>
    </citation>
    <scope>NUCLEOTIDE SEQUENCE</scope>
</reference>
<reference evidence="1" key="2">
    <citation type="journal article" date="2015" name="Fish Shellfish Immunol.">
        <title>Early steps in the European eel (Anguilla anguilla)-Vibrio vulnificus interaction in the gills: Role of the RtxA13 toxin.</title>
        <authorList>
            <person name="Callol A."/>
            <person name="Pajuelo D."/>
            <person name="Ebbesson L."/>
            <person name="Teles M."/>
            <person name="MacKenzie S."/>
            <person name="Amaro C."/>
        </authorList>
    </citation>
    <scope>NUCLEOTIDE SEQUENCE</scope>
</reference>
<protein>
    <submittedName>
        <fullName evidence="1">Uncharacterized protein</fullName>
    </submittedName>
</protein>
<sequence>MCGGNETFPMGHFAPSQMDVSFFFQSIFKGINHFLLAEEIWV</sequence>
<dbReference type="EMBL" id="GBXM01086704">
    <property type="protein sequence ID" value="JAH21873.1"/>
    <property type="molecule type" value="Transcribed_RNA"/>
</dbReference>
<organism evidence="1">
    <name type="scientific">Anguilla anguilla</name>
    <name type="common">European freshwater eel</name>
    <name type="synonym">Muraena anguilla</name>
    <dbReference type="NCBI Taxonomy" id="7936"/>
    <lineage>
        <taxon>Eukaryota</taxon>
        <taxon>Metazoa</taxon>
        <taxon>Chordata</taxon>
        <taxon>Craniata</taxon>
        <taxon>Vertebrata</taxon>
        <taxon>Euteleostomi</taxon>
        <taxon>Actinopterygii</taxon>
        <taxon>Neopterygii</taxon>
        <taxon>Teleostei</taxon>
        <taxon>Anguilliformes</taxon>
        <taxon>Anguillidae</taxon>
        <taxon>Anguilla</taxon>
    </lineage>
</organism>
<proteinExistence type="predicted"/>
<accession>A0A0E9R0N4</accession>